<dbReference type="Pfam" id="PF07786">
    <property type="entry name" value="HGSNAT_cat"/>
    <property type="match status" value="1"/>
</dbReference>
<proteinExistence type="predicted"/>
<keyword evidence="1" id="KW-0812">Transmembrane</keyword>
<sequence>MSDIPTPDTGAKRRRRIHAIDAARGIALVAMAVYHFTWDLDFFGYVPSGLSTRGGWAIFAHLIAGSFLFLAGYSLWMAHGKSLRLEAFAKRLGILVLASIAITIVSYFSTPNALIYFGILHAIAAASIIGLLFRHVPAVITLVVAVAATLLPHVISFDTLDPWYFAWIGMAAHPPSSNDYVPLLPWIGPFLAGLAVSKLTLSWLKQQRQLPKTENLLTFFGRHSLIFYLVHQPLLFGLVYAATLVLPPDLAPAYLSSCQASCEATDDAAFCQSYCSCTLESLKQEGLLGPLMRNQTDDGDAVALGRIAMSCSIR</sequence>
<evidence type="ECO:0000256" key="1">
    <source>
        <dbReference type="SAM" id="Phobius"/>
    </source>
</evidence>
<evidence type="ECO:0000259" key="2">
    <source>
        <dbReference type="Pfam" id="PF07786"/>
    </source>
</evidence>
<organism evidence="3 4">
    <name type="scientific">Martelella mangrovi</name>
    <dbReference type="NCBI Taxonomy" id="1397477"/>
    <lineage>
        <taxon>Bacteria</taxon>
        <taxon>Pseudomonadati</taxon>
        <taxon>Pseudomonadota</taxon>
        <taxon>Alphaproteobacteria</taxon>
        <taxon>Hyphomicrobiales</taxon>
        <taxon>Aurantimonadaceae</taxon>
        <taxon>Martelella</taxon>
    </lineage>
</organism>
<accession>A0ABV2I8P2</accession>
<feature type="transmembrane region" description="Helical" evidence="1">
    <location>
        <begin position="138"/>
        <end position="155"/>
    </location>
</feature>
<feature type="transmembrane region" description="Helical" evidence="1">
    <location>
        <begin position="21"/>
        <end position="38"/>
    </location>
</feature>
<evidence type="ECO:0000313" key="3">
    <source>
        <dbReference type="EMBL" id="MET3599284.1"/>
    </source>
</evidence>
<dbReference type="EMBL" id="JBEPLY010000003">
    <property type="protein sequence ID" value="MET3599284.1"/>
    <property type="molecule type" value="Genomic_DNA"/>
</dbReference>
<gene>
    <name evidence="3" type="ORF">ABID12_001215</name>
</gene>
<name>A0ABV2I8P2_9HYPH</name>
<feature type="transmembrane region" description="Helical" evidence="1">
    <location>
        <begin position="88"/>
        <end position="108"/>
    </location>
</feature>
<keyword evidence="1" id="KW-1133">Transmembrane helix</keyword>
<dbReference type="RefSeq" id="WP_354433491.1">
    <property type="nucleotide sequence ID" value="NZ_JBEPLY010000003.1"/>
</dbReference>
<feature type="domain" description="Heparan-alpha-glucosaminide N-acetyltransferase catalytic" evidence="2">
    <location>
        <begin position="16"/>
        <end position="233"/>
    </location>
</feature>
<protein>
    <submittedName>
        <fullName evidence="3">Membrane protein</fullName>
    </submittedName>
</protein>
<feature type="transmembrane region" description="Helical" evidence="1">
    <location>
        <begin position="183"/>
        <end position="204"/>
    </location>
</feature>
<feature type="transmembrane region" description="Helical" evidence="1">
    <location>
        <begin position="114"/>
        <end position="133"/>
    </location>
</feature>
<keyword evidence="1" id="KW-0472">Membrane</keyword>
<comment type="caution">
    <text evidence="3">The sequence shown here is derived from an EMBL/GenBank/DDBJ whole genome shotgun (WGS) entry which is preliminary data.</text>
</comment>
<keyword evidence="4" id="KW-1185">Reference proteome</keyword>
<feature type="transmembrane region" description="Helical" evidence="1">
    <location>
        <begin position="225"/>
        <end position="246"/>
    </location>
</feature>
<dbReference type="InterPro" id="IPR012429">
    <property type="entry name" value="HGSNAT_cat"/>
</dbReference>
<reference evidence="3 4" key="1">
    <citation type="submission" date="2024-06" db="EMBL/GenBank/DDBJ databases">
        <title>Genomic Encyclopedia of Type Strains, Phase IV (KMG-IV): sequencing the most valuable type-strain genomes for metagenomic binning, comparative biology and taxonomic classification.</title>
        <authorList>
            <person name="Goeker M."/>
        </authorList>
    </citation>
    <scope>NUCLEOTIDE SEQUENCE [LARGE SCALE GENOMIC DNA]</scope>
    <source>
        <strain evidence="3 4">DSM 28102</strain>
    </source>
</reference>
<feature type="transmembrane region" description="Helical" evidence="1">
    <location>
        <begin position="58"/>
        <end position="76"/>
    </location>
</feature>
<evidence type="ECO:0000313" key="4">
    <source>
        <dbReference type="Proteomes" id="UP001549164"/>
    </source>
</evidence>
<dbReference type="Proteomes" id="UP001549164">
    <property type="component" value="Unassembled WGS sequence"/>
</dbReference>